<gene>
    <name evidence="2" type="ORF">ENI35_00780</name>
</gene>
<protein>
    <recommendedName>
        <fullName evidence="1">Methylene-tetrahydrofolate reductase C-terminal-like domain-containing protein</fullName>
    </recommendedName>
</protein>
<proteinExistence type="predicted"/>
<dbReference type="Pfam" id="PF12225">
    <property type="entry name" value="DUF5981"/>
    <property type="match status" value="1"/>
</dbReference>
<dbReference type="EMBL" id="DRIH01000020">
    <property type="protein sequence ID" value="HEC67342.1"/>
    <property type="molecule type" value="Genomic_DNA"/>
</dbReference>
<evidence type="ECO:0000259" key="1">
    <source>
        <dbReference type="Pfam" id="PF12225"/>
    </source>
</evidence>
<feature type="domain" description="Methylene-tetrahydrofolate reductase C-terminal-like" evidence="1">
    <location>
        <begin position="112"/>
        <end position="204"/>
    </location>
</feature>
<comment type="caution">
    <text evidence="2">The sequence shown here is derived from an EMBL/GenBank/DDBJ whole genome shotgun (WGS) entry which is preliminary data.</text>
</comment>
<dbReference type="AlphaFoldDB" id="A0A7C1VMR4"/>
<sequence>MIIAQRKSIKEILEMLEGYKKILILGCRACVTVCCAGGQKEVEVMGSIIRIDRKKRNKAVETIERVIDRQCDAIYFSMVDNLIQESEVVLSLACGVGVNMLAETYPKKLILPALNTGFMGITEEQGVWSERCIGCGDCILDKTAGLCPLARCPKGVLNGPCLGSNQGKCEVYPEHDCVWYLIYKRLKGLNQLDKLKAIIPPKDWAKGQPPRKIIREDIRL</sequence>
<dbReference type="PANTHER" id="PTHR38755:SF1">
    <property type="entry name" value="METHYLENE-TETRAHYDROFOLATE REDUCTASE C-TERMINAL DOMAIN-CONTAINING PROTEIN"/>
    <property type="match status" value="1"/>
</dbReference>
<dbReference type="Proteomes" id="UP000885738">
    <property type="component" value="Unassembled WGS sequence"/>
</dbReference>
<accession>A0A7C1VMR4</accession>
<dbReference type="InterPro" id="IPR022026">
    <property type="entry name" value="DUF5981"/>
</dbReference>
<evidence type="ECO:0000313" key="2">
    <source>
        <dbReference type="EMBL" id="HEC67342.1"/>
    </source>
</evidence>
<name>A0A7C1VMR4_DESA2</name>
<dbReference type="PANTHER" id="PTHR38755">
    <property type="entry name" value="5,10-METHYLENETETRAHYDROFOLATE REDUCTASE"/>
    <property type="match status" value="1"/>
</dbReference>
<reference evidence="2" key="1">
    <citation type="journal article" date="2020" name="mSystems">
        <title>Genome- and Community-Level Interaction Insights into Carbon Utilization and Element Cycling Functions of Hydrothermarchaeota in Hydrothermal Sediment.</title>
        <authorList>
            <person name="Zhou Z."/>
            <person name="Liu Y."/>
            <person name="Xu W."/>
            <person name="Pan J."/>
            <person name="Luo Z.H."/>
            <person name="Li M."/>
        </authorList>
    </citation>
    <scope>NUCLEOTIDE SEQUENCE [LARGE SCALE GENOMIC DNA]</scope>
    <source>
        <strain evidence="2">HyVt-389</strain>
    </source>
</reference>
<organism evidence="2">
    <name type="scientific">Desulfofervidus auxilii</name>
    <dbReference type="NCBI Taxonomy" id="1621989"/>
    <lineage>
        <taxon>Bacteria</taxon>
        <taxon>Pseudomonadati</taxon>
        <taxon>Thermodesulfobacteriota</taxon>
        <taxon>Candidatus Desulfofervidia</taxon>
        <taxon>Candidatus Desulfofervidales</taxon>
        <taxon>Candidatus Desulfofervidaceae</taxon>
        <taxon>Candidatus Desulfofervidus</taxon>
    </lineage>
</organism>